<evidence type="ECO:0000313" key="2">
    <source>
        <dbReference type="EMBL" id="OHT03536.1"/>
    </source>
</evidence>
<comment type="caution">
    <text evidence="2">The sequence shown here is derived from an EMBL/GenBank/DDBJ whole genome shotgun (WGS) entry which is preliminary data.</text>
</comment>
<dbReference type="OrthoDB" id="10666121at2759"/>
<dbReference type="VEuPathDB" id="TrichDB:TRFO_29090"/>
<sequence length="1084" mass="122792">MTLNAQGKNCHQLSFFCYQVTLLKKFKIYRDRLIEMLFLFLCFNFAVESIVENDGLLLQTYSADNIGRRHIFFSRGNTGYSIESLGLDPNTVNEYSHFAVQLAVPFWLQFIDGNYHYFPTRNIIFNSSSLTVNPTSIKLGSIECFTDSTVGFYVQNNRKENITINEVITPSREVFIPQPQLIQLRPNNAALYALHICPIEPGYHQEVLFIKTSLGTLPYIVSYHAFMNQNDAPLRVLAHHYSINDLNITYKIPSALWNSKVGVLYDASFFDQSLTSLVKRYLTLGSPARPCSNYLSFVHLLSTQKHYMIPLTILVSAKPLQPYYPIIIIPTITSKSETAEVDIKLVNPTNLNYEVTSIALVSGSPSNIKVEKTIPPIICAKNSHSVIGKIIVSGEKEGDISTSVFIEYSSKSPPIKFDMLIPVKASVLYGSLSSHEKELHFLTNTTKRFTLTNNFKVPVVVFTAKPESPTFQVQQFTPFLLMPNETSKKLEVSFNYLTVDSICDSVIKIETNASTFLFPVHGSTGKITIYDLDSVTNAGRTMIKKNLGNRYIGTVQNFTLLFNNPNPVAFQIVKVTTTPGVDVLCETEFTVEPHSNYSLNFYVTFNKMIEKKRSDQITFVGSGKSLLVTLIWVPVNGSLSIVSDDYDGLIYGIRYDLNFSVLSHFKSDIQISDIISLDPNVKINMQCDSLLVSPNQTEKAGNLSFVVDNKYIKQSKYEYLLQSERNLKHLFESWEENAVYPTYFDVLCQIKPKIFIKARFNFLVEFSRFESININIGKVLIGSYKNTTLAVPNRYGVFVHYFIRDNEHVQFEDTDFAIQGESIAIVNYLFFGQFLGPVFYLIPILTNVTPPYIVNISATIVDIKMAIEPRDVSFKFDSLWPLSQSKEVIISNKGDTDIFLDDFLIKPRGSQKIVDVYVDIVSNCSTVLQSNRTCKLTIQANSWMVMNSSNELIVQSLRTRKIIKVSTSITNNVLQQVQFMKKILKNFVIFLSLLFPTILCIFNISKSIKQNKAFRKRINDLPFEIEKVSTKNSNKNSVATQAKPDNTFGGLWVKISSEKKIDVSKEMLAALRESLSFIEGSQTT</sequence>
<dbReference type="EMBL" id="MLAK01000824">
    <property type="protein sequence ID" value="OHT03536.1"/>
    <property type="molecule type" value="Genomic_DNA"/>
</dbReference>
<keyword evidence="1" id="KW-0812">Transmembrane</keyword>
<name>A0A1J4JYI6_9EUKA</name>
<dbReference type="AlphaFoldDB" id="A0A1J4JYI6"/>
<keyword evidence="1" id="KW-1133">Transmembrane helix</keyword>
<protein>
    <recommendedName>
        <fullName evidence="4">Transmembrane protein</fullName>
    </recommendedName>
</protein>
<keyword evidence="3" id="KW-1185">Reference proteome</keyword>
<evidence type="ECO:0000256" key="1">
    <source>
        <dbReference type="SAM" id="Phobius"/>
    </source>
</evidence>
<gene>
    <name evidence="2" type="ORF">TRFO_29090</name>
</gene>
<accession>A0A1J4JYI6</accession>
<dbReference type="RefSeq" id="XP_068356672.1">
    <property type="nucleotide sequence ID" value="XM_068506572.1"/>
</dbReference>
<reference evidence="2" key="1">
    <citation type="submission" date="2016-10" db="EMBL/GenBank/DDBJ databases">
        <authorList>
            <person name="Benchimol M."/>
            <person name="Almeida L.G."/>
            <person name="Vasconcelos A.T."/>
            <person name="Perreira-Neves A."/>
            <person name="Rosa I.A."/>
            <person name="Tasca T."/>
            <person name="Bogo M.R."/>
            <person name="de Souza W."/>
        </authorList>
    </citation>
    <scope>NUCLEOTIDE SEQUENCE [LARGE SCALE GENOMIC DNA]</scope>
    <source>
        <strain evidence="2">K</strain>
    </source>
</reference>
<evidence type="ECO:0008006" key="4">
    <source>
        <dbReference type="Google" id="ProtNLM"/>
    </source>
</evidence>
<dbReference type="GeneID" id="94841276"/>
<evidence type="ECO:0000313" key="3">
    <source>
        <dbReference type="Proteomes" id="UP000179807"/>
    </source>
</evidence>
<keyword evidence="1" id="KW-0472">Membrane</keyword>
<proteinExistence type="predicted"/>
<dbReference type="Proteomes" id="UP000179807">
    <property type="component" value="Unassembled WGS sequence"/>
</dbReference>
<feature type="transmembrane region" description="Helical" evidence="1">
    <location>
        <begin position="987"/>
        <end position="1005"/>
    </location>
</feature>
<organism evidence="2 3">
    <name type="scientific">Tritrichomonas foetus</name>
    <dbReference type="NCBI Taxonomy" id="1144522"/>
    <lineage>
        <taxon>Eukaryota</taxon>
        <taxon>Metamonada</taxon>
        <taxon>Parabasalia</taxon>
        <taxon>Tritrichomonadida</taxon>
        <taxon>Tritrichomonadidae</taxon>
        <taxon>Tritrichomonas</taxon>
    </lineage>
</organism>